<organism evidence="2 3">
    <name type="scientific">Chryseobacterium angstadtii</name>
    <dbReference type="NCBI Taxonomy" id="558151"/>
    <lineage>
        <taxon>Bacteria</taxon>
        <taxon>Pseudomonadati</taxon>
        <taxon>Bacteroidota</taxon>
        <taxon>Flavobacteriia</taxon>
        <taxon>Flavobacteriales</taxon>
        <taxon>Weeksellaceae</taxon>
        <taxon>Chryseobacterium group</taxon>
        <taxon>Chryseobacterium</taxon>
    </lineage>
</organism>
<dbReference type="OrthoDB" id="1246355at2"/>
<dbReference type="AlphaFoldDB" id="A0A0J7II12"/>
<name>A0A0J7II12_9FLAO</name>
<dbReference type="EMBL" id="LFND01000002">
    <property type="protein sequence ID" value="KMQ65611.1"/>
    <property type="molecule type" value="Genomic_DNA"/>
</dbReference>
<keyword evidence="1" id="KW-0732">Signal</keyword>
<protein>
    <recommendedName>
        <fullName evidence="4">Cleaved adhesin domain-containing protein</fullName>
    </recommendedName>
</protein>
<evidence type="ECO:0000313" key="3">
    <source>
        <dbReference type="Proteomes" id="UP000036261"/>
    </source>
</evidence>
<reference evidence="2 3" key="1">
    <citation type="journal article" date="2013" name="Int. J. Syst. Evol. Microbiol.">
        <title>Chryseobacterium angstadtii sp. nov., isolated from a newt tank.</title>
        <authorList>
            <person name="Kirk K.E."/>
            <person name="Hoffman J.A."/>
            <person name="Smith K.A."/>
            <person name="Strahan B.L."/>
            <person name="Failor K.C."/>
            <person name="Krebs J.E."/>
            <person name="Gale A.N."/>
            <person name="Do T.D."/>
            <person name="Sontag T.C."/>
            <person name="Batties A.M."/>
            <person name="Mistiszyn K."/>
            <person name="Newman J.D."/>
        </authorList>
    </citation>
    <scope>NUCLEOTIDE SEQUENCE [LARGE SCALE GENOMIC DNA]</scope>
    <source>
        <strain evidence="2 3">KM</strain>
    </source>
</reference>
<comment type="caution">
    <text evidence="2">The sequence shown here is derived from an EMBL/GenBank/DDBJ whole genome shotgun (WGS) entry which is preliminary data.</text>
</comment>
<gene>
    <name evidence="2" type="ORF">ACM46_06960</name>
</gene>
<keyword evidence="3" id="KW-1185">Reference proteome</keyword>
<evidence type="ECO:0000256" key="1">
    <source>
        <dbReference type="SAM" id="SignalP"/>
    </source>
</evidence>
<dbReference type="RefSeq" id="WP_048505912.1">
    <property type="nucleotide sequence ID" value="NZ_LFND01000002.1"/>
</dbReference>
<evidence type="ECO:0008006" key="4">
    <source>
        <dbReference type="Google" id="ProtNLM"/>
    </source>
</evidence>
<dbReference type="STRING" id="558151.ACM46_06960"/>
<dbReference type="Proteomes" id="UP000036261">
    <property type="component" value="Unassembled WGS sequence"/>
</dbReference>
<feature type="signal peptide" evidence="1">
    <location>
        <begin position="1"/>
        <end position="18"/>
    </location>
</feature>
<feature type="chain" id="PRO_5005288695" description="Cleaved adhesin domain-containing protein" evidence="1">
    <location>
        <begin position="19"/>
        <end position="176"/>
    </location>
</feature>
<dbReference type="PATRIC" id="fig|558151.6.peg.1458"/>
<proteinExistence type="predicted"/>
<sequence length="176" mass="18794">MKKISLLLSAMAGVLAFAQTSPLVIQNFNTSDAVGRLRTGMPGGVPGPYMYAAPNAPYGTYTIPAGAMTTYNTFSTSGMASLPITTWYVTDYTNPANNGTYPYNDPFISSVMNSSNVWGGFHFWLTDPSTGATDTYQLGDPAIYSGFTNTGTGTFSSADWFTITTPSGPTTYLQIF</sequence>
<evidence type="ECO:0000313" key="2">
    <source>
        <dbReference type="EMBL" id="KMQ65611.1"/>
    </source>
</evidence>
<accession>A0A0J7II12</accession>